<evidence type="ECO:0000313" key="11">
    <source>
        <dbReference type="EMBL" id="EFI84865.1"/>
    </source>
</evidence>
<evidence type="ECO:0000313" key="12">
    <source>
        <dbReference type="Proteomes" id="UP000010119"/>
    </source>
</evidence>
<dbReference type="InterPro" id="IPR038709">
    <property type="entry name" value="RpoN_core-bd_sf"/>
</dbReference>
<evidence type="ECO:0000256" key="7">
    <source>
        <dbReference type="ARBA" id="ARBA00023125"/>
    </source>
</evidence>
<dbReference type="GO" id="GO:0001216">
    <property type="term" value="F:DNA-binding transcription activator activity"/>
    <property type="evidence" value="ECO:0007669"/>
    <property type="project" value="InterPro"/>
</dbReference>
<comment type="similarity">
    <text evidence="1">Belongs to the sigma-54 factor family.</text>
</comment>
<dbReference type="Pfam" id="PF00309">
    <property type="entry name" value="Sigma54_AID"/>
    <property type="match status" value="1"/>
</dbReference>
<dbReference type="GO" id="GO:0000428">
    <property type="term" value="C:DNA-directed RNA polymerase complex"/>
    <property type="evidence" value="ECO:0007669"/>
    <property type="project" value="UniProtKB-KW"/>
</dbReference>
<proteinExistence type="inferred from homology"/>
<reference evidence="11" key="1">
    <citation type="submission" date="2010-06" db="EMBL/GenBank/DDBJ databases">
        <authorList>
            <person name="Muzny D."/>
            <person name="Qin X."/>
            <person name="Buhay C."/>
            <person name="Dugan-Rocha S."/>
            <person name="Ding Y."/>
            <person name="Chen G."/>
            <person name="Hawes A."/>
            <person name="Holder M."/>
            <person name="Jhangiani S."/>
            <person name="Johnson A."/>
            <person name="Khan Z."/>
            <person name="Li Z."/>
            <person name="Liu W."/>
            <person name="Liu X."/>
            <person name="Perez L."/>
            <person name="Shen H."/>
            <person name="Wang Q."/>
            <person name="Watt J."/>
            <person name="Xi L."/>
            <person name="Xin Y."/>
            <person name="Zhou J."/>
            <person name="Deng J."/>
            <person name="Jiang H."/>
            <person name="Liu Y."/>
            <person name="Qu J."/>
            <person name="Song X.-Z."/>
            <person name="Zhang L."/>
            <person name="Villasana D."/>
            <person name="Johnson A."/>
            <person name="Liu J."/>
            <person name="Liyanage D."/>
            <person name="Lorensuhewa L."/>
            <person name="Robinson T."/>
            <person name="Song A."/>
            <person name="Song B.-B."/>
            <person name="Dinh H."/>
            <person name="Thornton R."/>
            <person name="Coyle M."/>
            <person name="Francisco L."/>
            <person name="Jackson L."/>
            <person name="Javaid M."/>
            <person name="Korchina V."/>
            <person name="Kovar C."/>
            <person name="Mata R."/>
            <person name="Mathew T."/>
            <person name="Ngo R."/>
            <person name="Nguyen L."/>
            <person name="Nguyen N."/>
            <person name="Okwuonu G."/>
            <person name="Ongeri F."/>
            <person name="Pham C."/>
            <person name="Simmons D."/>
            <person name="Wilczek-Boney K."/>
            <person name="Hale W."/>
            <person name="Jakkamsetti A."/>
            <person name="Pham P."/>
            <person name="Ruth R."/>
            <person name="San Lucas F."/>
            <person name="Warren J."/>
            <person name="Zhang J."/>
            <person name="Zhao Z."/>
            <person name="Zhou C."/>
            <person name="Zhu D."/>
            <person name="Lee S."/>
            <person name="Bess C."/>
            <person name="Blankenburg K."/>
            <person name="Forbes L."/>
            <person name="Fu Q."/>
            <person name="Gubbala S."/>
            <person name="Hirani K."/>
            <person name="Jayaseelan J.C."/>
            <person name="Lara F."/>
            <person name="Munidasa M."/>
            <person name="Palculict T."/>
            <person name="Patil S."/>
            <person name="Pu L.-L."/>
            <person name="Saada N."/>
            <person name="Tang L."/>
            <person name="Weissenberger G."/>
            <person name="Zhu Y."/>
            <person name="Hemphill L."/>
            <person name="Shang Y."/>
            <person name="Youmans B."/>
            <person name="Ayvaz T."/>
            <person name="Ross M."/>
            <person name="Santibanez J."/>
            <person name="Aqrawi P."/>
            <person name="Gross S."/>
            <person name="Joshi V."/>
            <person name="Fowler G."/>
            <person name="Nazareth L."/>
            <person name="Reid J."/>
            <person name="Worley K."/>
            <person name="Petrosino J."/>
            <person name="Highlander S."/>
            <person name="Gibbs R."/>
        </authorList>
    </citation>
    <scope>NUCLEOTIDE SEQUENCE [LARGE SCALE GENOMIC DNA]</scope>
    <source>
        <strain evidence="11">DSM 20601</strain>
    </source>
</reference>
<keyword evidence="2" id="KW-0240">DNA-directed RNA polymerase</keyword>
<evidence type="ECO:0000256" key="8">
    <source>
        <dbReference type="ARBA" id="ARBA00023163"/>
    </source>
</evidence>
<dbReference type="GO" id="GO:0006352">
    <property type="term" value="P:DNA-templated transcription initiation"/>
    <property type="evidence" value="ECO:0007669"/>
    <property type="project" value="InterPro"/>
</dbReference>
<evidence type="ECO:0000256" key="1">
    <source>
        <dbReference type="ARBA" id="ARBA00008798"/>
    </source>
</evidence>
<keyword evidence="4 11" id="KW-0548">Nucleotidyltransferase</keyword>
<dbReference type="PROSITE" id="PS50044">
    <property type="entry name" value="SIGMA54_3"/>
    <property type="match status" value="1"/>
</dbReference>
<dbReference type="eggNOG" id="COG1508">
    <property type="taxonomic scope" value="Bacteria"/>
</dbReference>
<keyword evidence="12" id="KW-1185">Reference proteome</keyword>
<dbReference type="HOGENOM" id="CLU_020569_1_1_9"/>
<dbReference type="AlphaFoldDB" id="D7UWD7"/>
<evidence type="ECO:0000256" key="6">
    <source>
        <dbReference type="ARBA" id="ARBA00023082"/>
    </source>
</evidence>
<keyword evidence="7" id="KW-0238">DNA-binding</keyword>
<dbReference type="GO" id="GO:0003677">
    <property type="term" value="F:DNA binding"/>
    <property type="evidence" value="ECO:0007669"/>
    <property type="project" value="UniProtKB-KW"/>
</dbReference>
<evidence type="ECO:0000256" key="4">
    <source>
        <dbReference type="ARBA" id="ARBA00022695"/>
    </source>
</evidence>
<evidence type="ECO:0000256" key="3">
    <source>
        <dbReference type="ARBA" id="ARBA00022679"/>
    </source>
</evidence>
<sequence>MMEESSMRLESGFAQKQQQSQSLKLNMTQQLTQSIAMLQFATPELTSFLEEKALENPLIEVVPGTEPAADIPYKTSSRNRADNNDWLEQIADNTQSLGDVLKEQLQMLKLPQSQRIIVLFLIESLDEAGYLTQDTDLIAAQLLMSEEAILAGLEILQNMEPAGIGARNMQECILLQIERSAKAPYIAYDLIQDYFMEFADKKWKKITAEMDVSLTEIQEVADFIQTLSPRPGMAFTQETVQYIVPELILEEKAGTLHLSLAKQFLPQIRFQESYYQTMEATKEKEVLRFLKEKTGEYDWIRKSLEQRESTLQLVGEAIVKHQQEFFLHQEASRLKPLTLREISEEIGVHESTVSRAVNGKYMETSQGVYELKRFFSAGLQQSSGQGDAEEVASSAIKQQLQKLIEEEDKSKPLSDQKIVDLLAEEAIQVSRRAIAKYRLELNIPSSSKRKRFDA</sequence>
<dbReference type="InterPro" id="IPR000394">
    <property type="entry name" value="RNA_pol_sigma_54"/>
</dbReference>
<keyword evidence="6" id="KW-0731">Sigma factor</keyword>
<dbReference type="GO" id="GO:0003899">
    <property type="term" value="F:DNA-directed RNA polymerase activity"/>
    <property type="evidence" value="ECO:0007669"/>
    <property type="project" value="UniProtKB-EC"/>
</dbReference>
<dbReference type="InterPro" id="IPR007046">
    <property type="entry name" value="RNA_pol_sigma_54_core-bd"/>
</dbReference>
<name>D7UWD7_LISGR</name>
<dbReference type="Proteomes" id="UP000010119">
    <property type="component" value="Unassembled WGS sequence"/>
</dbReference>
<dbReference type="Gene3D" id="1.10.10.1330">
    <property type="entry name" value="RNA polymerase sigma-54 factor, core-binding domain"/>
    <property type="match status" value="1"/>
</dbReference>
<accession>D7UWD7</accession>
<evidence type="ECO:0000259" key="9">
    <source>
        <dbReference type="Pfam" id="PF04552"/>
    </source>
</evidence>
<comment type="caution">
    <text evidence="11">The sequence shown here is derived from an EMBL/GenBank/DDBJ whole genome shotgun (WGS) entry which is preliminary data.</text>
</comment>
<dbReference type="PIRSF" id="PIRSF000774">
    <property type="entry name" value="RpoN"/>
    <property type="match status" value="1"/>
</dbReference>
<feature type="domain" description="RNA polymerase sigma factor 54 DNA-binding" evidence="9">
    <location>
        <begin position="289"/>
        <end position="451"/>
    </location>
</feature>
<evidence type="ECO:0000259" key="10">
    <source>
        <dbReference type="Pfam" id="PF04963"/>
    </source>
</evidence>
<dbReference type="Pfam" id="PF04963">
    <property type="entry name" value="Sigma54_CBD"/>
    <property type="match status" value="1"/>
</dbReference>
<evidence type="ECO:0000256" key="2">
    <source>
        <dbReference type="ARBA" id="ARBA00022478"/>
    </source>
</evidence>
<feature type="domain" description="RNA polymerase sigma factor 54 core-binding" evidence="10">
    <location>
        <begin position="87"/>
        <end position="274"/>
    </location>
</feature>
<dbReference type="PANTHER" id="PTHR32248">
    <property type="entry name" value="RNA POLYMERASE SIGMA-54 FACTOR"/>
    <property type="match status" value="1"/>
</dbReference>
<protein>
    <submittedName>
        <fullName evidence="11">RNA polymerase sigma-54 factor</fullName>
        <ecNumber evidence="11">2.7.7.6</ecNumber>
    </submittedName>
</protein>
<dbReference type="InterPro" id="IPR007634">
    <property type="entry name" value="RNA_pol_sigma_54_DNA-bd"/>
</dbReference>
<keyword evidence="8" id="KW-0804">Transcription</keyword>
<dbReference type="Gene3D" id="1.10.10.60">
    <property type="entry name" value="Homeodomain-like"/>
    <property type="match status" value="1"/>
</dbReference>
<dbReference type="PRINTS" id="PR00045">
    <property type="entry name" value="SIGMA54FCT"/>
</dbReference>
<dbReference type="EMBL" id="ACCR02000003">
    <property type="protein sequence ID" value="EFI84865.1"/>
    <property type="molecule type" value="Genomic_DNA"/>
</dbReference>
<dbReference type="GO" id="GO:0016987">
    <property type="term" value="F:sigma factor activity"/>
    <property type="evidence" value="ECO:0007669"/>
    <property type="project" value="UniProtKB-KW"/>
</dbReference>
<dbReference type="Pfam" id="PF04552">
    <property type="entry name" value="Sigma54_DBD"/>
    <property type="match status" value="1"/>
</dbReference>
<organism evidence="11 12">
    <name type="scientific">Listeria grayi DSM 20601</name>
    <dbReference type="NCBI Taxonomy" id="525367"/>
    <lineage>
        <taxon>Bacteria</taxon>
        <taxon>Bacillati</taxon>
        <taxon>Bacillota</taxon>
        <taxon>Bacilli</taxon>
        <taxon>Bacillales</taxon>
        <taxon>Listeriaceae</taxon>
        <taxon>Listeria</taxon>
    </lineage>
</organism>
<dbReference type="STRING" id="525367.HMPREF0556_11418"/>
<keyword evidence="5" id="KW-0805">Transcription regulation</keyword>
<keyword evidence="3 11" id="KW-0808">Transferase</keyword>
<dbReference type="EC" id="2.7.7.6" evidence="11"/>
<gene>
    <name evidence="11" type="primary">rpoN</name>
    <name evidence="11" type="ORF">HMPREF0556_11418</name>
</gene>
<dbReference type="PANTHER" id="PTHR32248:SF4">
    <property type="entry name" value="RNA POLYMERASE SIGMA-54 FACTOR"/>
    <property type="match status" value="1"/>
</dbReference>
<evidence type="ECO:0000256" key="5">
    <source>
        <dbReference type="ARBA" id="ARBA00023015"/>
    </source>
</evidence>
<dbReference type="NCBIfam" id="TIGR02395">
    <property type="entry name" value="rpoN_sigma"/>
    <property type="match status" value="1"/>
</dbReference>